<dbReference type="AlphaFoldDB" id="A0A2I2M8P4"/>
<organism evidence="2 3">
    <name type="scientific">Tenacibaculum finnmarkense genomovar ulcerans</name>
    <dbReference type="NCBI Taxonomy" id="2781388"/>
    <lineage>
        <taxon>Bacteria</taxon>
        <taxon>Pseudomonadati</taxon>
        <taxon>Bacteroidota</taxon>
        <taxon>Flavobacteriia</taxon>
        <taxon>Flavobacteriales</taxon>
        <taxon>Flavobacteriaceae</taxon>
        <taxon>Tenacibaculum</taxon>
        <taxon>Tenacibaculum finnmarkense</taxon>
    </lineage>
</organism>
<protein>
    <submittedName>
        <fullName evidence="2">Probable lipoprotein</fullName>
    </submittedName>
</protein>
<evidence type="ECO:0000313" key="2">
    <source>
        <dbReference type="EMBL" id="SOU88902.1"/>
    </source>
</evidence>
<proteinExistence type="predicted"/>
<dbReference type="EMBL" id="OENE01000015">
    <property type="protein sequence ID" value="SOU88902.1"/>
    <property type="molecule type" value="Genomic_DNA"/>
</dbReference>
<evidence type="ECO:0000313" key="3">
    <source>
        <dbReference type="Proteomes" id="UP000490060"/>
    </source>
</evidence>
<dbReference type="Proteomes" id="UP000490060">
    <property type="component" value="Unassembled WGS sequence"/>
</dbReference>
<accession>A0A2I2M8P4</accession>
<keyword evidence="1" id="KW-0732">Signal</keyword>
<feature type="chain" id="PRO_5014121318" evidence="1">
    <location>
        <begin position="22"/>
        <end position="287"/>
    </location>
</feature>
<evidence type="ECO:0000256" key="1">
    <source>
        <dbReference type="SAM" id="SignalP"/>
    </source>
</evidence>
<dbReference type="PROSITE" id="PS51257">
    <property type="entry name" value="PROKAR_LIPOPROTEIN"/>
    <property type="match status" value="1"/>
</dbReference>
<name>A0A2I2M8P4_9FLAO</name>
<keyword evidence="2" id="KW-0449">Lipoprotein</keyword>
<gene>
    <name evidence="2" type="ORF">TNO010_220348</name>
</gene>
<feature type="signal peptide" evidence="1">
    <location>
        <begin position="1"/>
        <end position="21"/>
    </location>
</feature>
<sequence length="287" mass="31189">MKTIKITLFFIVALLAFSACQEDQEFTSVDKNGAYIVGFEGAKTISHFEDKGPVVSVVPVKFLGGGDGQFLKEDLEVTIKVLADKSSATEGTEFSLETKKVTLKAGDDFALIPLTVNTGSLNLSVPSKVVLEISIEQGNNVVIGSNNNQIAITFVGCKATLEDFTYDNKMVGAEYDGSPTLRDYPNEPIVLHDGTPNLYRTATTFRWGVGDLSPPANYDGYVFEVICGEVFIKDQQLGGYWGNVVQSLDGDESTPAGKVDADGNITIEYKVVFDGKFRKVKSTYTKK</sequence>
<dbReference type="RefSeq" id="WP_058885837.1">
    <property type="nucleotide sequence ID" value="NZ_OENE01000015.1"/>
</dbReference>
<reference evidence="2 3" key="1">
    <citation type="submission" date="2017-11" db="EMBL/GenBank/DDBJ databases">
        <authorList>
            <person name="Duchaud E."/>
        </authorList>
    </citation>
    <scope>NUCLEOTIDE SEQUENCE [LARGE SCALE GENOMIC DNA]</scope>
    <source>
        <strain evidence="2 3">TNO010</strain>
    </source>
</reference>